<dbReference type="SFLD" id="SFLDS00029">
    <property type="entry name" value="Radical_SAM"/>
    <property type="match status" value="1"/>
</dbReference>
<evidence type="ECO:0000256" key="4">
    <source>
        <dbReference type="ARBA" id="ARBA00022691"/>
    </source>
</evidence>
<dbReference type="InterPro" id="IPR051198">
    <property type="entry name" value="BchE-like"/>
</dbReference>
<evidence type="ECO:0000256" key="5">
    <source>
        <dbReference type="ARBA" id="ARBA00022723"/>
    </source>
</evidence>
<feature type="non-terminal residue" evidence="10">
    <location>
        <position position="1"/>
    </location>
</feature>
<keyword evidence="7" id="KW-0411">Iron-sulfur</keyword>
<name>X0T3E9_9ZZZZ</name>
<reference evidence="10" key="1">
    <citation type="journal article" date="2014" name="Front. Microbiol.">
        <title>High frequency of phylogenetically diverse reductive dehalogenase-homologous genes in deep subseafloor sedimentary metagenomes.</title>
        <authorList>
            <person name="Kawai M."/>
            <person name="Futagami T."/>
            <person name="Toyoda A."/>
            <person name="Takaki Y."/>
            <person name="Nishi S."/>
            <person name="Hori S."/>
            <person name="Arai W."/>
            <person name="Tsubouchi T."/>
            <person name="Morono Y."/>
            <person name="Uchiyama I."/>
            <person name="Ito T."/>
            <person name="Fujiyama A."/>
            <person name="Inagaki F."/>
            <person name="Takami H."/>
        </authorList>
    </citation>
    <scope>NUCLEOTIDE SEQUENCE</scope>
    <source>
        <strain evidence="10">Expedition CK06-06</strain>
    </source>
</reference>
<organism evidence="10">
    <name type="scientific">marine sediment metagenome</name>
    <dbReference type="NCBI Taxonomy" id="412755"/>
    <lineage>
        <taxon>unclassified sequences</taxon>
        <taxon>metagenomes</taxon>
        <taxon>ecological metagenomes</taxon>
    </lineage>
</organism>
<dbReference type="Pfam" id="PF04055">
    <property type="entry name" value="Radical_SAM"/>
    <property type="match status" value="1"/>
</dbReference>
<dbReference type="EMBL" id="BARS01004732">
    <property type="protein sequence ID" value="GAF82707.1"/>
    <property type="molecule type" value="Genomic_DNA"/>
</dbReference>
<dbReference type="PROSITE" id="PS51918">
    <property type="entry name" value="RADICAL_SAM"/>
    <property type="match status" value="1"/>
</dbReference>
<keyword evidence="5" id="KW-0479">Metal-binding</keyword>
<comment type="cofactor">
    <cofactor evidence="1">
        <name>[4Fe-4S] cluster</name>
        <dbReference type="ChEBI" id="CHEBI:49883"/>
    </cofactor>
</comment>
<feature type="domain" description="Radical SAM core" evidence="9">
    <location>
        <begin position="131"/>
        <end position="370"/>
    </location>
</feature>
<keyword evidence="6" id="KW-0408">Iron</keyword>
<sequence>PGIVGITNLSIQNDNANEIAREVKKYDKNILVVKGGFHELFGWEYTLELHHEYVDYVVVGEGEKTIVELTRAYEQGRLEGKRQDIIGLAYYDYDNKKSHFNGMPIPLRGNDLDAMIPTRLFYDESYNFDVLKNKKTAQIMTVRGCIYNCNFCTESSFKSVRKRTIDSVFSELTELARDGYKAIYFDDSTFTINHKRVIEICGLFKEHFPVMIWGCNTRDDRLDDELISIMEESGCRYIFTGLESAVPEILEGLNKTHNTEEYLKKAEQIYNRLRDSEIESSVFLIFGAAKKIKNDDGRIQYIPETFEDVKETLKFSVDKLKPKYISMNILRLLPGVPFSEGKKYNLLWPVDNKIHAGYYDKKWYEQNGITDVRTTHHIYRAFEAKENIVPAFMTPEFCYKILGYIVEKVNKINIENNYKCKIVVDEQFEEAYLECKDGQYKLAPFEEIEDD</sequence>
<dbReference type="InterPro" id="IPR006638">
    <property type="entry name" value="Elp3/MiaA/NifB-like_rSAM"/>
</dbReference>
<dbReference type="Gene3D" id="3.80.30.20">
    <property type="entry name" value="tm_1862 like domain"/>
    <property type="match status" value="1"/>
</dbReference>
<evidence type="ECO:0000256" key="2">
    <source>
        <dbReference type="ARBA" id="ARBA00022603"/>
    </source>
</evidence>
<keyword evidence="2" id="KW-0489">Methyltransferase</keyword>
<dbReference type="AlphaFoldDB" id="X0T3E9"/>
<dbReference type="SFLD" id="SFLDG01123">
    <property type="entry name" value="methyltransferase_(Class_B)"/>
    <property type="match status" value="1"/>
</dbReference>
<accession>X0T3E9</accession>
<feature type="domain" description="B12-binding" evidence="8">
    <location>
        <begin position="1"/>
        <end position="80"/>
    </location>
</feature>
<dbReference type="GO" id="GO:0031419">
    <property type="term" value="F:cobalamin binding"/>
    <property type="evidence" value="ECO:0007669"/>
    <property type="project" value="InterPro"/>
</dbReference>
<evidence type="ECO:0000313" key="10">
    <source>
        <dbReference type="EMBL" id="GAF82707.1"/>
    </source>
</evidence>
<evidence type="ECO:0000256" key="3">
    <source>
        <dbReference type="ARBA" id="ARBA00022679"/>
    </source>
</evidence>
<dbReference type="InterPro" id="IPR006158">
    <property type="entry name" value="Cobalamin-bd"/>
</dbReference>
<gene>
    <name evidence="10" type="ORF">S01H1_09257</name>
</gene>
<evidence type="ECO:0000256" key="6">
    <source>
        <dbReference type="ARBA" id="ARBA00023004"/>
    </source>
</evidence>
<dbReference type="SFLD" id="SFLDG01082">
    <property type="entry name" value="B12-binding_domain_containing"/>
    <property type="match status" value="1"/>
</dbReference>
<keyword evidence="4" id="KW-0949">S-adenosyl-L-methionine</keyword>
<proteinExistence type="predicted"/>
<comment type="caution">
    <text evidence="10">The sequence shown here is derived from an EMBL/GenBank/DDBJ whole genome shotgun (WGS) entry which is preliminary data.</text>
</comment>
<keyword evidence="3" id="KW-0808">Transferase</keyword>
<dbReference type="PANTHER" id="PTHR43409:SF7">
    <property type="entry name" value="BLL1977 PROTEIN"/>
    <property type="match status" value="1"/>
</dbReference>
<dbReference type="GO" id="GO:0046872">
    <property type="term" value="F:metal ion binding"/>
    <property type="evidence" value="ECO:0007669"/>
    <property type="project" value="UniProtKB-KW"/>
</dbReference>
<evidence type="ECO:0000259" key="9">
    <source>
        <dbReference type="PROSITE" id="PS51918"/>
    </source>
</evidence>
<dbReference type="Gene3D" id="3.40.50.280">
    <property type="entry name" value="Cobalamin-binding domain"/>
    <property type="match status" value="1"/>
</dbReference>
<dbReference type="PROSITE" id="PS51332">
    <property type="entry name" value="B12_BINDING"/>
    <property type="match status" value="1"/>
</dbReference>
<evidence type="ECO:0000259" key="8">
    <source>
        <dbReference type="PROSITE" id="PS51332"/>
    </source>
</evidence>
<dbReference type="GO" id="GO:0003824">
    <property type="term" value="F:catalytic activity"/>
    <property type="evidence" value="ECO:0007669"/>
    <property type="project" value="InterPro"/>
</dbReference>
<dbReference type="SMART" id="SM00729">
    <property type="entry name" value="Elp3"/>
    <property type="match status" value="1"/>
</dbReference>
<dbReference type="InterPro" id="IPR007197">
    <property type="entry name" value="rSAM"/>
</dbReference>
<evidence type="ECO:0000256" key="1">
    <source>
        <dbReference type="ARBA" id="ARBA00001966"/>
    </source>
</evidence>
<dbReference type="PANTHER" id="PTHR43409">
    <property type="entry name" value="ANAEROBIC MAGNESIUM-PROTOPORPHYRIN IX MONOMETHYL ESTER CYCLASE-RELATED"/>
    <property type="match status" value="1"/>
</dbReference>
<dbReference type="SUPFAM" id="SSF102114">
    <property type="entry name" value="Radical SAM enzymes"/>
    <property type="match status" value="1"/>
</dbReference>
<protein>
    <submittedName>
        <fullName evidence="10">Uncharacterized protein</fullName>
    </submittedName>
</protein>
<dbReference type="InterPro" id="IPR058240">
    <property type="entry name" value="rSAM_sf"/>
</dbReference>
<feature type="non-terminal residue" evidence="10">
    <location>
        <position position="451"/>
    </location>
</feature>
<dbReference type="InterPro" id="IPR023404">
    <property type="entry name" value="rSAM_horseshoe"/>
</dbReference>
<evidence type="ECO:0000256" key="7">
    <source>
        <dbReference type="ARBA" id="ARBA00023014"/>
    </source>
</evidence>
<dbReference type="Pfam" id="PF02310">
    <property type="entry name" value="B12-binding"/>
    <property type="match status" value="1"/>
</dbReference>
<dbReference type="GO" id="GO:0051539">
    <property type="term" value="F:4 iron, 4 sulfur cluster binding"/>
    <property type="evidence" value="ECO:0007669"/>
    <property type="project" value="UniProtKB-KW"/>
</dbReference>
<dbReference type="InterPro" id="IPR034466">
    <property type="entry name" value="Methyltransferase_Class_B"/>
</dbReference>